<reference evidence="15 16" key="1">
    <citation type="submission" date="2017-03" db="EMBL/GenBank/DDBJ databases">
        <authorList>
            <person name="Afonso C.L."/>
            <person name="Miller P.J."/>
            <person name="Scott M.A."/>
            <person name="Spackman E."/>
            <person name="Goraichik I."/>
            <person name="Dimitrov K.M."/>
            <person name="Suarez D.L."/>
            <person name="Swayne D.E."/>
        </authorList>
    </citation>
    <scope>NUCLEOTIDE SEQUENCE [LARGE SCALE GENOMIC DNA]</scope>
    <source>
        <strain evidence="15 16">CECT 7751</strain>
    </source>
</reference>
<dbReference type="PANTHER" id="PTHR30529">
    <property type="entry name" value="CYTOCHROME B561"/>
    <property type="match status" value="1"/>
</dbReference>
<keyword evidence="16" id="KW-1185">Reference proteome</keyword>
<dbReference type="GO" id="GO:0022904">
    <property type="term" value="P:respiratory electron transport chain"/>
    <property type="evidence" value="ECO:0007669"/>
    <property type="project" value="InterPro"/>
</dbReference>
<dbReference type="Pfam" id="PF01292">
    <property type="entry name" value="Ni_hydr_CYTB"/>
    <property type="match status" value="1"/>
</dbReference>
<organism evidence="15 16">
    <name type="scientific">Pseudooceanicola marinus</name>
    <dbReference type="NCBI Taxonomy" id="396013"/>
    <lineage>
        <taxon>Bacteria</taxon>
        <taxon>Pseudomonadati</taxon>
        <taxon>Pseudomonadota</taxon>
        <taxon>Alphaproteobacteria</taxon>
        <taxon>Rhodobacterales</taxon>
        <taxon>Paracoccaceae</taxon>
        <taxon>Pseudooceanicola</taxon>
    </lineage>
</organism>
<comment type="similarity">
    <text evidence="12">Belongs to the cytochrome b561 family.</text>
</comment>
<keyword evidence="6 13" id="KW-0812">Transmembrane</keyword>
<feature type="transmembrane region" description="Helical" evidence="13">
    <location>
        <begin position="62"/>
        <end position="79"/>
    </location>
</feature>
<keyword evidence="3" id="KW-0813">Transport</keyword>
<dbReference type="GO" id="GO:0020037">
    <property type="term" value="F:heme binding"/>
    <property type="evidence" value="ECO:0007669"/>
    <property type="project" value="TreeGrafter"/>
</dbReference>
<dbReference type="InterPro" id="IPR016174">
    <property type="entry name" value="Di-haem_cyt_TM"/>
</dbReference>
<evidence type="ECO:0000259" key="14">
    <source>
        <dbReference type="Pfam" id="PF01292"/>
    </source>
</evidence>
<dbReference type="EMBL" id="FWFN01000002">
    <property type="protein sequence ID" value="SLN26720.1"/>
    <property type="molecule type" value="Genomic_DNA"/>
</dbReference>
<feature type="domain" description="Cytochrome b561 bacterial/Ni-hydrogenase" evidence="14">
    <location>
        <begin position="16"/>
        <end position="185"/>
    </location>
</feature>
<keyword evidence="5" id="KW-0349">Heme</keyword>
<evidence type="ECO:0000256" key="8">
    <source>
        <dbReference type="ARBA" id="ARBA00022982"/>
    </source>
</evidence>
<comment type="cofactor">
    <cofactor evidence="1">
        <name>heme b</name>
        <dbReference type="ChEBI" id="CHEBI:60344"/>
    </cofactor>
</comment>
<proteinExistence type="inferred from homology"/>
<name>A0A1X6YNN3_9RHOB</name>
<gene>
    <name evidence="15" type="ORF">PSM7751_00981</name>
</gene>
<evidence type="ECO:0000256" key="10">
    <source>
        <dbReference type="ARBA" id="ARBA00023004"/>
    </source>
</evidence>
<keyword evidence="10" id="KW-0408">Iron</keyword>
<dbReference type="SUPFAM" id="SSF81342">
    <property type="entry name" value="Transmembrane di-heme cytochromes"/>
    <property type="match status" value="1"/>
</dbReference>
<dbReference type="GO" id="GO:0005886">
    <property type="term" value="C:plasma membrane"/>
    <property type="evidence" value="ECO:0007669"/>
    <property type="project" value="UniProtKB-SubCell"/>
</dbReference>
<evidence type="ECO:0000256" key="1">
    <source>
        <dbReference type="ARBA" id="ARBA00001970"/>
    </source>
</evidence>
<feature type="transmembrane region" description="Helical" evidence="13">
    <location>
        <begin position="149"/>
        <end position="170"/>
    </location>
</feature>
<evidence type="ECO:0000256" key="9">
    <source>
        <dbReference type="ARBA" id="ARBA00022989"/>
    </source>
</evidence>
<dbReference type="PANTHER" id="PTHR30529:SF7">
    <property type="entry name" value="CYTOCHROME B561 BACTERIAL_NI-HYDROGENASE DOMAIN-CONTAINING PROTEIN"/>
    <property type="match status" value="1"/>
</dbReference>
<evidence type="ECO:0000256" key="2">
    <source>
        <dbReference type="ARBA" id="ARBA00004651"/>
    </source>
</evidence>
<feature type="transmembrane region" description="Helical" evidence="13">
    <location>
        <begin position="23"/>
        <end position="42"/>
    </location>
</feature>
<sequence length="185" mass="19966">MPATTRLSGWMDYPTRYGLVSRLFHWAMAALLLFQILGMLASNALGRESAVAQFMGPIHQPLGVSLFALVLLRLLWAALNARRRPAQEAGAMGVLATVGHGLLYLLMLAVPAVALLRAWGGTRGLEVFGLQVFAPREVSVDWAMAPAAAHGPLSLLLLLLILGHAGAAVWHRRVKQDDVMARMVG</sequence>
<dbReference type="Proteomes" id="UP000193963">
    <property type="component" value="Unassembled WGS sequence"/>
</dbReference>
<dbReference type="AlphaFoldDB" id="A0A1X6YNN3"/>
<protein>
    <recommendedName>
        <fullName evidence="14">Cytochrome b561 bacterial/Ni-hydrogenase domain-containing protein</fullName>
    </recommendedName>
</protein>
<keyword evidence="9 13" id="KW-1133">Transmembrane helix</keyword>
<evidence type="ECO:0000313" key="15">
    <source>
        <dbReference type="EMBL" id="SLN26720.1"/>
    </source>
</evidence>
<dbReference type="InterPro" id="IPR011577">
    <property type="entry name" value="Cyt_b561_bac/Ni-Hgenase"/>
</dbReference>
<comment type="subcellular location">
    <subcellularLocation>
        <location evidence="2">Cell membrane</location>
        <topology evidence="2">Multi-pass membrane protein</topology>
    </subcellularLocation>
</comment>
<evidence type="ECO:0000256" key="5">
    <source>
        <dbReference type="ARBA" id="ARBA00022617"/>
    </source>
</evidence>
<evidence type="ECO:0000256" key="13">
    <source>
        <dbReference type="SAM" id="Phobius"/>
    </source>
</evidence>
<keyword evidence="4" id="KW-1003">Cell membrane</keyword>
<evidence type="ECO:0000256" key="6">
    <source>
        <dbReference type="ARBA" id="ARBA00022692"/>
    </source>
</evidence>
<feature type="transmembrane region" description="Helical" evidence="13">
    <location>
        <begin position="91"/>
        <end position="116"/>
    </location>
</feature>
<dbReference type="InterPro" id="IPR052168">
    <property type="entry name" value="Cytochrome_b561_oxidase"/>
</dbReference>
<accession>A0A1X6YNN3</accession>
<evidence type="ECO:0000256" key="12">
    <source>
        <dbReference type="ARBA" id="ARBA00037975"/>
    </source>
</evidence>
<evidence type="ECO:0000256" key="4">
    <source>
        <dbReference type="ARBA" id="ARBA00022475"/>
    </source>
</evidence>
<dbReference type="GO" id="GO:0009055">
    <property type="term" value="F:electron transfer activity"/>
    <property type="evidence" value="ECO:0007669"/>
    <property type="project" value="InterPro"/>
</dbReference>
<evidence type="ECO:0000256" key="7">
    <source>
        <dbReference type="ARBA" id="ARBA00022723"/>
    </source>
</evidence>
<evidence type="ECO:0000256" key="11">
    <source>
        <dbReference type="ARBA" id="ARBA00023136"/>
    </source>
</evidence>
<keyword evidence="11 13" id="KW-0472">Membrane</keyword>
<evidence type="ECO:0000313" key="16">
    <source>
        <dbReference type="Proteomes" id="UP000193963"/>
    </source>
</evidence>
<keyword evidence="8" id="KW-0249">Electron transport</keyword>
<keyword evidence="7" id="KW-0479">Metal-binding</keyword>
<dbReference type="GO" id="GO:0046872">
    <property type="term" value="F:metal ion binding"/>
    <property type="evidence" value="ECO:0007669"/>
    <property type="project" value="UniProtKB-KW"/>
</dbReference>
<evidence type="ECO:0000256" key="3">
    <source>
        <dbReference type="ARBA" id="ARBA00022448"/>
    </source>
</evidence>